<accession>A0A9Y1ISR5</accession>
<feature type="transmembrane region" description="Helical" evidence="10">
    <location>
        <begin position="177"/>
        <end position="201"/>
    </location>
</feature>
<keyword evidence="3 10" id="KW-0716">Sensory transduction</keyword>
<dbReference type="PANTHER" id="PTHR21137:SF35">
    <property type="entry name" value="ODORANT RECEPTOR 19A-RELATED"/>
    <property type="match status" value="1"/>
</dbReference>
<name>A0A9Y1ISR5_GRAMO</name>
<dbReference type="AlphaFoldDB" id="A0A9Y1ISR5"/>
<reference evidence="12" key="1">
    <citation type="submission" date="2022-06" db="EMBL/GenBank/DDBJ databases">
        <authorList>
            <person name="Shang L."/>
        </authorList>
    </citation>
    <scope>NUCLEOTIDE SEQUENCE</scope>
</reference>
<dbReference type="InterPro" id="IPR004117">
    <property type="entry name" value="7tm6_olfct_rcpt"/>
</dbReference>
<evidence type="ECO:0000256" key="1">
    <source>
        <dbReference type="ARBA" id="ARBA00004651"/>
    </source>
</evidence>
<evidence type="ECO:0000256" key="11">
    <source>
        <dbReference type="SAM" id="Coils"/>
    </source>
</evidence>
<keyword evidence="6 10" id="KW-1133">Transmembrane helix</keyword>
<evidence type="ECO:0000313" key="12">
    <source>
        <dbReference type="EMBL" id="WEG72132.1"/>
    </source>
</evidence>
<keyword evidence="4 10" id="KW-0812">Transmembrane</keyword>
<dbReference type="EMBL" id="ON926849">
    <property type="protein sequence ID" value="WEG72132.1"/>
    <property type="molecule type" value="mRNA"/>
</dbReference>
<proteinExistence type="evidence at transcript level"/>
<protein>
    <recommendedName>
        <fullName evidence="10">Odorant receptor</fullName>
    </recommendedName>
</protein>
<keyword evidence="8 10" id="KW-0675">Receptor</keyword>
<evidence type="ECO:0000256" key="10">
    <source>
        <dbReference type="RuleBase" id="RU351113"/>
    </source>
</evidence>
<dbReference type="GO" id="GO:0005549">
    <property type="term" value="F:odorant binding"/>
    <property type="evidence" value="ECO:0007669"/>
    <property type="project" value="InterPro"/>
</dbReference>
<evidence type="ECO:0000256" key="6">
    <source>
        <dbReference type="ARBA" id="ARBA00022989"/>
    </source>
</evidence>
<dbReference type="GO" id="GO:0004984">
    <property type="term" value="F:olfactory receptor activity"/>
    <property type="evidence" value="ECO:0007669"/>
    <property type="project" value="InterPro"/>
</dbReference>
<keyword evidence="2" id="KW-1003">Cell membrane</keyword>
<evidence type="ECO:0000256" key="8">
    <source>
        <dbReference type="ARBA" id="ARBA00023170"/>
    </source>
</evidence>
<dbReference type="Pfam" id="PF02949">
    <property type="entry name" value="7tm_6"/>
    <property type="match status" value="1"/>
</dbReference>
<evidence type="ECO:0000256" key="7">
    <source>
        <dbReference type="ARBA" id="ARBA00023136"/>
    </source>
</evidence>
<feature type="transmembrane region" description="Helical" evidence="10">
    <location>
        <begin position="66"/>
        <end position="85"/>
    </location>
</feature>
<dbReference type="GO" id="GO:0007165">
    <property type="term" value="P:signal transduction"/>
    <property type="evidence" value="ECO:0007669"/>
    <property type="project" value="UniProtKB-KW"/>
</dbReference>
<comment type="similarity">
    <text evidence="10">Belongs to the insect chemoreceptor superfamily. Heteromeric odorant receptor channel (TC 1.A.69) family.</text>
</comment>
<dbReference type="PANTHER" id="PTHR21137">
    <property type="entry name" value="ODORANT RECEPTOR"/>
    <property type="match status" value="1"/>
</dbReference>
<comment type="subcellular location">
    <subcellularLocation>
        <location evidence="1 10">Cell membrane</location>
        <topology evidence="1 10">Multi-pass membrane protein</topology>
    </subcellularLocation>
</comment>
<organism evidence="12">
    <name type="scientific">Grapholita molesta</name>
    <name type="common">Oriental fruit moth</name>
    <name type="synonym">Cydia molesta</name>
    <dbReference type="NCBI Taxonomy" id="192188"/>
    <lineage>
        <taxon>Eukaryota</taxon>
        <taxon>Metazoa</taxon>
        <taxon>Ecdysozoa</taxon>
        <taxon>Arthropoda</taxon>
        <taxon>Hexapoda</taxon>
        <taxon>Insecta</taxon>
        <taxon>Pterygota</taxon>
        <taxon>Neoptera</taxon>
        <taxon>Endopterygota</taxon>
        <taxon>Lepidoptera</taxon>
        <taxon>Glossata</taxon>
        <taxon>Ditrysia</taxon>
        <taxon>Tortricoidea</taxon>
        <taxon>Tortricidae</taxon>
        <taxon>Olethreutinae</taxon>
        <taxon>Grapholitini</taxon>
        <taxon>Grapholita</taxon>
    </lineage>
</organism>
<evidence type="ECO:0000256" key="3">
    <source>
        <dbReference type="ARBA" id="ARBA00022606"/>
    </source>
</evidence>
<feature type="coiled-coil region" evidence="11">
    <location>
        <begin position="93"/>
        <end position="120"/>
    </location>
</feature>
<keyword evidence="7 10" id="KW-0472">Membrane</keyword>
<comment type="caution">
    <text evidence="10">Lacks conserved residue(s) required for the propagation of feature annotation.</text>
</comment>
<keyword evidence="9 10" id="KW-0807">Transducer</keyword>
<keyword evidence="5 10" id="KW-0552">Olfaction</keyword>
<keyword evidence="11" id="KW-0175">Coiled coil</keyword>
<evidence type="ECO:0000256" key="2">
    <source>
        <dbReference type="ARBA" id="ARBA00022475"/>
    </source>
</evidence>
<evidence type="ECO:0000256" key="9">
    <source>
        <dbReference type="ARBA" id="ARBA00023224"/>
    </source>
</evidence>
<sequence>MSVQFDNTFKISTRALYLNLGHPYLPVSLKWGVKMLVFYIFFCPAFITIMYSSIYYDNFSKTCTNLGLAALFGIISFNYAILIVYKKCFIRMMTIVEEDLKNARNMIKEHQMVVKEYTNKGIWVSKCWFIVCIGCDGIFISKAVLGTFYSALGGNFTLVPIHEITYPMYIEERKNGFLMYLLIFGFQIFYVFLTSLMYIGFNPLGPIFIMHSCGQIELAIRQVKRLFLDRDVKSEENICKLKDIVRLVQHIYSFVDQIQQTHKVLFEMYLKTSTVVIPISCFGVIESYNEGSLSLDLIGYVFCCYTQCFIPCYYCEILLSKGEELRGALYACGWEKRYCGPKCRSIILLMLAKTVRPLGIRSVFCTVCLEAFANVNSQAYRIFNVLNAAWN</sequence>
<evidence type="ECO:0000256" key="5">
    <source>
        <dbReference type="ARBA" id="ARBA00022725"/>
    </source>
</evidence>
<feature type="transmembrane region" description="Helical" evidence="10">
    <location>
        <begin position="36"/>
        <end position="54"/>
    </location>
</feature>
<evidence type="ECO:0000256" key="4">
    <source>
        <dbReference type="ARBA" id="ARBA00022692"/>
    </source>
</evidence>
<dbReference type="GO" id="GO:0005886">
    <property type="term" value="C:plasma membrane"/>
    <property type="evidence" value="ECO:0007669"/>
    <property type="project" value="UniProtKB-SubCell"/>
</dbReference>